<accession>A0A645EDM6</accession>
<proteinExistence type="predicted"/>
<keyword evidence="1" id="KW-0812">Transmembrane</keyword>
<dbReference type="AlphaFoldDB" id="A0A645EDM6"/>
<keyword evidence="1" id="KW-1133">Transmembrane helix</keyword>
<sequence length="66" mass="7622">MYISFYALAINTVCKGNVNVLSAMQQSTFIPIIVHTAFAFLRYFLTVYIDKVVMCICLFHFTFDNL</sequence>
<feature type="transmembrane region" description="Helical" evidence="1">
    <location>
        <begin position="28"/>
        <end position="45"/>
    </location>
</feature>
<protein>
    <submittedName>
        <fullName evidence="2">Uncharacterized protein</fullName>
    </submittedName>
</protein>
<dbReference type="EMBL" id="VSSQ01044828">
    <property type="protein sequence ID" value="MPM98692.1"/>
    <property type="molecule type" value="Genomic_DNA"/>
</dbReference>
<comment type="caution">
    <text evidence="2">The sequence shown here is derived from an EMBL/GenBank/DDBJ whole genome shotgun (WGS) entry which is preliminary data.</text>
</comment>
<evidence type="ECO:0000256" key="1">
    <source>
        <dbReference type="SAM" id="Phobius"/>
    </source>
</evidence>
<evidence type="ECO:0000313" key="2">
    <source>
        <dbReference type="EMBL" id="MPM98692.1"/>
    </source>
</evidence>
<reference evidence="2" key="1">
    <citation type="submission" date="2019-08" db="EMBL/GenBank/DDBJ databases">
        <authorList>
            <person name="Kucharzyk K."/>
            <person name="Murdoch R.W."/>
            <person name="Higgins S."/>
            <person name="Loffler F."/>
        </authorList>
    </citation>
    <scope>NUCLEOTIDE SEQUENCE</scope>
</reference>
<keyword evidence="1" id="KW-0472">Membrane</keyword>
<name>A0A645EDM6_9ZZZZ</name>
<organism evidence="2">
    <name type="scientific">bioreactor metagenome</name>
    <dbReference type="NCBI Taxonomy" id="1076179"/>
    <lineage>
        <taxon>unclassified sequences</taxon>
        <taxon>metagenomes</taxon>
        <taxon>ecological metagenomes</taxon>
    </lineage>
</organism>
<gene>
    <name evidence="2" type="ORF">SDC9_145880</name>
</gene>